<evidence type="ECO:0000256" key="1">
    <source>
        <dbReference type="ARBA" id="ARBA00001933"/>
    </source>
</evidence>
<accession>A0A0L0SJL4</accession>
<name>A0A0L0SJL4_ALLM3</name>
<comment type="cofactor">
    <cofactor evidence="1">
        <name>pyridoxal 5'-phosphate</name>
        <dbReference type="ChEBI" id="CHEBI:597326"/>
    </cofactor>
</comment>
<keyword evidence="8" id="KW-0746">Sphingolipid metabolism</keyword>
<keyword evidence="13" id="KW-1185">Reference proteome</keyword>
<protein>
    <recommendedName>
        <fullName evidence="5">serine C-palmitoyltransferase</fullName>
        <ecNumber evidence="5">2.3.1.50</ecNumber>
    </recommendedName>
</protein>
<organism evidence="12 13">
    <name type="scientific">Allomyces macrogynus (strain ATCC 38327)</name>
    <name type="common">Allomyces javanicus var. macrogynus</name>
    <dbReference type="NCBI Taxonomy" id="578462"/>
    <lineage>
        <taxon>Eukaryota</taxon>
        <taxon>Fungi</taxon>
        <taxon>Fungi incertae sedis</taxon>
        <taxon>Blastocladiomycota</taxon>
        <taxon>Blastocladiomycetes</taxon>
        <taxon>Blastocladiales</taxon>
        <taxon>Blastocladiaceae</taxon>
        <taxon>Allomyces</taxon>
    </lineage>
</organism>
<dbReference type="GO" id="GO:0005783">
    <property type="term" value="C:endoplasmic reticulum"/>
    <property type="evidence" value="ECO:0007669"/>
    <property type="project" value="TreeGrafter"/>
</dbReference>
<dbReference type="SUPFAM" id="SSF53383">
    <property type="entry name" value="PLP-dependent transferases"/>
    <property type="match status" value="1"/>
</dbReference>
<dbReference type="InterPro" id="IPR015422">
    <property type="entry name" value="PyrdxlP-dep_Trfase_small"/>
</dbReference>
<dbReference type="GO" id="GO:0004758">
    <property type="term" value="F:serine C-palmitoyltransferase activity"/>
    <property type="evidence" value="ECO:0007669"/>
    <property type="project" value="TreeGrafter"/>
</dbReference>
<dbReference type="InterPro" id="IPR015421">
    <property type="entry name" value="PyrdxlP-dep_Trfase_major"/>
</dbReference>
<dbReference type="EC" id="2.3.1.50" evidence="5"/>
<keyword evidence="7" id="KW-0663">Pyridoxal phosphate</keyword>
<evidence type="ECO:0000313" key="12">
    <source>
        <dbReference type="EMBL" id="KNE62575.1"/>
    </source>
</evidence>
<dbReference type="eggNOG" id="KOG1358">
    <property type="taxonomic scope" value="Eukaryota"/>
</dbReference>
<evidence type="ECO:0000256" key="5">
    <source>
        <dbReference type="ARBA" id="ARBA00013220"/>
    </source>
</evidence>
<proteinExistence type="inferred from homology"/>
<dbReference type="Gene3D" id="3.90.1150.10">
    <property type="entry name" value="Aspartate Aminotransferase, domain 1"/>
    <property type="match status" value="1"/>
</dbReference>
<dbReference type="PANTHER" id="PTHR13693">
    <property type="entry name" value="CLASS II AMINOTRANSFERASE/8-AMINO-7-OXONONANOATE SYNTHASE"/>
    <property type="match status" value="1"/>
</dbReference>
<dbReference type="Proteomes" id="UP000054350">
    <property type="component" value="Unassembled WGS sequence"/>
</dbReference>
<dbReference type="GO" id="GO:0016020">
    <property type="term" value="C:membrane"/>
    <property type="evidence" value="ECO:0007669"/>
    <property type="project" value="GOC"/>
</dbReference>
<evidence type="ECO:0000313" key="13">
    <source>
        <dbReference type="Proteomes" id="UP000054350"/>
    </source>
</evidence>
<dbReference type="GO" id="GO:0046513">
    <property type="term" value="P:ceramide biosynthetic process"/>
    <property type="evidence" value="ECO:0007669"/>
    <property type="project" value="TreeGrafter"/>
</dbReference>
<evidence type="ECO:0000256" key="9">
    <source>
        <dbReference type="ARBA" id="ARBA00023098"/>
    </source>
</evidence>
<dbReference type="VEuPathDB" id="FungiDB:AMAG_07779"/>
<evidence type="ECO:0000256" key="8">
    <source>
        <dbReference type="ARBA" id="ARBA00022919"/>
    </source>
</evidence>
<dbReference type="AlphaFoldDB" id="A0A0L0SJL4"/>
<reference evidence="12 13" key="1">
    <citation type="submission" date="2009-11" db="EMBL/GenBank/DDBJ databases">
        <title>Annotation of Allomyces macrogynus ATCC 38327.</title>
        <authorList>
            <consortium name="The Broad Institute Genome Sequencing Platform"/>
            <person name="Russ C."/>
            <person name="Cuomo C."/>
            <person name="Burger G."/>
            <person name="Gray M.W."/>
            <person name="Holland P.W.H."/>
            <person name="King N."/>
            <person name="Lang F.B.F."/>
            <person name="Roger A.J."/>
            <person name="Ruiz-Trillo I."/>
            <person name="Young S.K."/>
            <person name="Zeng Q."/>
            <person name="Gargeya S."/>
            <person name="Fitzgerald M."/>
            <person name="Haas B."/>
            <person name="Abouelleil A."/>
            <person name="Alvarado L."/>
            <person name="Arachchi H.M."/>
            <person name="Berlin A."/>
            <person name="Chapman S.B."/>
            <person name="Gearin G."/>
            <person name="Goldberg J."/>
            <person name="Griggs A."/>
            <person name="Gujja S."/>
            <person name="Hansen M."/>
            <person name="Heiman D."/>
            <person name="Howarth C."/>
            <person name="Larimer J."/>
            <person name="Lui A."/>
            <person name="MacDonald P.J.P."/>
            <person name="McCowen C."/>
            <person name="Montmayeur A."/>
            <person name="Murphy C."/>
            <person name="Neiman D."/>
            <person name="Pearson M."/>
            <person name="Priest M."/>
            <person name="Roberts A."/>
            <person name="Saif S."/>
            <person name="Shea T."/>
            <person name="Sisk P."/>
            <person name="Stolte C."/>
            <person name="Sykes S."/>
            <person name="Wortman J."/>
            <person name="Nusbaum C."/>
            <person name="Birren B."/>
        </authorList>
    </citation>
    <scope>NUCLEOTIDE SEQUENCE [LARGE SCALE GENOMIC DNA]</scope>
    <source>
        <strain evidence="12 13">ATCC 38327</strain>
    </source>
</reference>
<dbReference type="InterPro" id="IPR015424">
    <property type="entry name" value="PyrdxlP-dep_Trfase"/>
</dbReference>
<dbReference type="InterPro" id="IPR050087">
    <property type="entry name" value="AON_synthase_class-II"/>
</dbReference>
<comment type="similarity">
    <text evidence="4">Belongs to the class-II pyridoxal-phosphate-dependent aminotransferase family.</text>
</comment>
<dbReference type="OrthoDB" id="3168162at2759"/>
<dbReference type="EMBL" id="GG745340">
    <property type="protein sequence ID" value="KNE62575.1"/>
    <property type="molecule type" value="Genomic_DNA"/>
</dbReference>
<comment type="pathway">
    <text evidence="2">Lipid metabolism; sphingolipid metabolism.</text>
</comment>
<dbReference type="Pfam" id="PF00155">
    <property type="entry name" value="Aminotran_1_2"/>
    <property type="match status" value="1"/>
</dbReference>
<comment type="pathway">
    <text evidence="3">Sphingolipid metabolism.</text>
</comment>
<dbReference type="Gene3D" id="3.40.640.10">
    <property type="entry name" value="Type I PLP-dependent aspartate aminotransferase-like (Major domain)"/>
    <property type="match status" value="1"/>
</dbReference>
<feature type="domain" description="Aminotransferase class I/classII large" evidence="11">
    <location>
        <begin position="194"/>
        <end position="470"/>
    </location>
</feature>
<evidence type="ECO:0000256" key="2">
    <source>
        <dbReference type="ARBA" id="ARBA00004760"/>
    </source>
</evidence>
<keyword evidence="9" id="KW-0443">Lipid metabolism</keyword>
<keyword evidence="6" id="KW-0808">Transferase</keyword>
<dbReference type="GO" id="GO:0046512">
    <property type="term" value="P:sphingosine biosynthetic process"/>
    <property type="evidence" value="ECO:0007669"/>
    <property type="project" value="TreeGrafter"/>
</dbReference>
<dbReference type="InterPro" id="IPR004839">
    <property type="entry name" value="Aminotransferase_I/II_large"/>
</dbReference>
<dbReference type="PANTHER" id="PTHR13693:SF2">
    <property type="entry name" value="SERINE PALMITOYLTRANSFERASE 1"/>
    <property type="match status" value="1"/>
</dbReference>
<reference evidence="13" key="2">
    <citation type="submission" date="2009-11" db="EMBL/GenBank/DDBJ databases">
        <title>The Genome Sequence of Allomyces macrogynus strain ATCC 38327.</title>
        <authorList>
            <consortium name="The Broad Institute Genome Sequencing Platform"/>
            <person name="Russ C."/>
            <person name="Cuomo C."/>
            <person name="Shea T."/>
            <person name="Young S.K."/>
            <person name="Zeng Q."/>
            <person name="Koehrsen M."/>
            <person name="Haas B."/>
            <person name="Borodovsky M."/>
            <person name="Guigo R."/>
            <person name="Alvarado L."/>
            <person name="Berlin A."/>
            <person name="Borenstein D."/>
            <person name="Chen Z."/>
            <person name="Engels R."/>
            <person name="Freedman E."/>
            <person name="Gellesch M."/>
            <person name="Goldberg J."/>
            <person name="Griggs A."/>
            <person name="Gujja S."/>
            <person name="Heiman D."/>
            <person name="Hepburn T."/>
            <person name="Howarth C."/>
            <person name="Jen D."/>
            <person name="Larson L."/>
            <person name="Lewis B."/>
            <person name="Mehta T."/>
            <person name="Park D."/>
            <person name="Pearson M."/>
            <person name="Roberts A."/>
            <person name="Saif S."/>
            <person name="Shenoy N."/>
            <person name="Sisk P."/>
            <person name="Stolte C."/>
            <person name="Sykes S."/>
            <person name="Walk T."/>
            <person name="White J."/>
            <person name="Yandava C."/>
            <person name="Burger G."/>
            <person name="Gray M.W."/>
            <person name="Holland P.W.H."/>
            <person name="King N."/>
            <person name="Lang F.B.F."/>
            <person name="Roger A.J."/>
            <person name="Ruiz-Trillo I."/>
            <person name="Lander E."/>
            <person name="Nusbaum C."/>
        </authorList>
    </citation>
    <scope>NUCLEOTIDE SEQUENCE [LARGE SCALE GENOMIC DNA]</scope>
    <source>
        <strain evidence="13">ATCC 38327</strain>
    </source>
</reference>
<evidence type="ECO:0000259" key="11">
    <source>
        <dbReference type="Pfam" id="PF00155"/>
    </source>
</evidence>
<gene>
    <name evidence="12" type="ORF">AMAG_07779</name>
</gene>
<evidence type="ECO:0000256" key="3">
    <source>
        <dbReference type="ARBA" id="ARBA00004991"/>
    </source>
</evidence>
<dbReference type="GO" id="GO:0030170">
    <property type="term" value="F:pyridoxal phosphate binding"/>
    <property type="evidence" value="ECO:0007669"/>
    <property type="project" value="InterPro"/>
</dbReference>
<evidence type="ECO:0000256" key="10">
    <source>
        <dbReference type="ARBA" id="ARBA00023315"/>
    </source>
</evidence>
<sequence>MNTPTSSMPANTMPTGTPDATTAAIEAALVHFNHLVTTTGDAVASIPGSQLLGKYIRNSYQNDPARVVLELFLFFFAVQYLLSKRARPASSPDGKSIELSQREVDELVDEWVPEPLVPGDADPLVLATDAAQLATIPVFAGPTAVKAKVKLMPVAGALGGVPATHAELATVTATTTPAAAAMTTIAQAKVVTVTNLATADVFGFANDDTNKNLAIQALRKYGVGACNPPGFYGTIDVHMQIERELAEFLQVDQAILYAQGFSAVGSAIPAFSKRGDLIVVDDACNFAIQKGVQISRSKLVFFKHNDMHDLEHKLASIEAEDKRLKRPLYRKFLVVEGLYANHGDIAPLPTLLELKNRYKFRLILDETLSFGTLGATGRGLTEHFGVPASSVDLLVGSLGHALASAGGFCAGANAAIEHQRLSASAYVYSAALPPMLAVTASHALAQLRTRPGDLLDPLRGNIRAFRTAVAHAGVFELPSDAISPLQHLRVARDTLPFTFAPLKVEPAPAADEISPKASMLSLFKSSATSAQQQQAAAAAVLRRKTADPEAEMAAEEARFLQEIVQEAAVQGVLVVRAQYNVEQEHKCPRPSIKVFVPALLSRKEVENAAKALRSATGKVLAAWAKARK</sequence>
<evidence type="ECO:0000256" key="6">
    <source>
        <dbReference type="ARBA" id="ARBA00022679"/>
    </source>
</evidence>
<evidence type="ECO:0000256" key="7">
    <source>
        <dbReference type="ARBA" id="ARBA00022898"/>
    </source>
</evidence>
<dbReference type="OMA" id="RESHRND"/>
<keyword evidence="10" id="KW-0012">Acyltransferase</keyword>
<evidence type="ECO:0000256" key="4">
    <source>
        <dbReference type="ARBA" id="ARBA00008392"/>
    </source>
</evidence>
<dbReference type="STRING" id="578462.A0A0L0SJL4"/>